<accession>A0A7W9LLU1</accession>
<evidence type="ECO:0000313" key="9">
    <source>
        <dbReference type="EMBL" id="MBB5788575.1"/>
    </source>
</evidence>
<dbReference type="PANTHER" id="PTHR43744">
    <property type="entry name" value="ABC TRANSPORTER PERMEASE PROTEIN MG189-RELATED-RELATED"/>
    <property type="match status" value="1"/>
</dbReference>
<keyword evidence="6 7" id="KW-0472">Membrane</keyword>
<evidence type="ECO:0000256" key="4">
    <source>
        <dbReference type="ARBA" id="ARBA00022692"/>
    </source>
</evidence>
<dbReference type="Proteomes" id="UP000542813">
    <property type="component" value="Unassembled WGS sequence"/>
</dbReference>
<organism evidence="9 10">
    <name type="scientific">Jiangella mangrovi</name>
    <dbReference type="NCBI Taxonomy" id="1524084"/>
    <lineage>
        <taxon>Bacteria</taxon>
        <taxon>Bacillati</taxon>
        <taxon>Actinomycetota</taxon>
        <taxon>Actinomycetes</taxon>
        <taxon>Jiangellales</taxon>
        <taxon>Jiangellaceae</taxon>
        <taxon>Jiangella</taxon>
    </lineage>
</organism>
<feature type="transmembrane region" description="Helical" evidence="7">
    <location>
        <begin position="194"/>
        <end position="215"/>
    </location>
</feature>
<keyword evidence="3" id="KW-1003">Cell membrane</keyword>
<evidence type="ECO:0000256" key="3">
    <source>
        <dbReference type="ARBA" id="ARBA00022475"/>
    </source>
</evidence>
<evidence type="ECO:0000256" key="7">
    <source>
        <dbReference type="RuleBase" id="RU363032"/>
    </source>
</evidence>
<feature type="domain" description="ABC transmembrane type-1" evidence="8">
    <location>
        <begin position="70"/>
        <end position="260"/>
    </location>
</feature>
<sequence length="275" mass="30229">MTESRRKVVPVLFLLLGAAVMAVPFLVTVANSLKTFEQYISVPPQWLPNPVEWANYGEVLQREPLFWRFAMNSFVVAGLSVVGCLLTSSMVGFALARLRLPGRQALLAVALGTMALPTVITIVPSFVLYRQLGWLDTHAPLILPYSLGTAFGIFLMRQAFLTIPRELLEAATVDGANPWRAFWRTQLPLVRPQLATLGVFTFMASWGAVLEPTIYLTSEEKFTLPIGVISLQGQYMGNEQIVAAAALLSLVPMLIIFVAAQRYFIRGVVSSGLKG</sequence>
<reference evidence="9 10" key="1">
    <citation type="submission" date="2020-08" db="EMBL/GenBank/DDBJ databases">
        <title>Sequencing the genomes of 1000 actinobacteria strains.</title>
        <authorList>
            <person name="Klenk H.-P."/>
        </authorList>
    </citation>
    <scope>NUCLEOTIDE SEQUENCE [LARGE SCALE GENOMIC DNA]</scope>
    <source>
        <strain evidence="9 10">DSM 102122</strain>
    </source>
</reference>
<dbReference type="Gene3D" id="1.10.3720.10">
    <property type="entry name" value="MetI-like"/>
    <property type="match status" value="1"/>
</dbReference>
<keyword evidence="4 7" id="KW-0812">Transmembrane</keyword>
<evidence type="ECO:0000256" key="2">
    <source>
        <dbReference type="ARBA" id="ARBA00022448"/>
    </source>
</evidence>
<dbReference type="GO" id="GO:0005886">
    <property type="term" value="C:plasma membrane"/>
    <property type="evidence" value="ECO:0007669"/>
    <property type="project" value="UniProtKB-SubCell"/>
</dbReference>
<keyword evidence="9" id="KW-0762">Sugar transport</keyword>
<dbReference type="AlphaFoldDB" id="A0A7W9LLU1"/>
<dbReference type="InterPro" id="IPR000515">
    <property type="entry name" value="MetI-like"/>
</dbReference>
<dbReference type="RefSeq" id="WP_184823333.1">
    <property type="nucleotide sequence ID" value="NZ_JACHMM010000001.1"/>
</dbReference>
<keyword evidence="5 7" id="KW-1133">Transmembrane helix</keyword>
<feature type="transmembrane region" description="Helical" evidence="7">
    <location>
        <begin position="105"/>
        <end position="129"/>
    </location>
</feature>
<keyword evidence="10" id="KW-1185">Reference proteome</keyword>
<evidence type="ECO:0000313" key="10">
    <source>
        <dbReference type="Proteomes" id="UP000542813"/>
    </source>
</evidence>
<dbReference type="CDD" id="cd06261">
    <property type="entry name" value="TM_PBP2"/>
    <property type="match status" value="1"/>
</dbReference>
<dbReference type="Pfam" id="PF00528">
    <property type="entry name" value="BPD_transp_1"/>
    <property type="match status" value="1"/>
</dbReference>
<dbReference type="EMBL" id="JACHMM010000001">
    <property type="protein sequence ID" value="MBB5788575.1"/>
    <property type="molecule type" value="Genomic_DNA"/>
</dbReference>
<evidence type="ECO:0000256" key="5">
    <source>
        <dbReference type="ARBA" id="ARBA00022989"/>
    </source>
</evidence>
<evidence type="ECO:0000256" key="1">
    <source>
        <dbReference type="ARBA" id="ARBA00004651"/>
    </source>
</evidence>
<evidence type="ECO:0000256" key="6">
    <source>
        <dbReference type="ARBA" id="ARBA00023136"/>
    </source>
</evidence>
<feature type="transmembrane region" description="Helical" evidence="7">
    <location>
        <begin position="241"/>
        <end position="260"/>
    </location>
</feature>
<gene>
    <name evidence="9" type="ORF">HD601_003150</name>
</gene>
<feature type="transmembrane region" description="Helical" evidence="7">
    <location>
        <begin position="141"/>
        <end position="160"/>
    </location>
</feature>
<dbReference type="PROSITE" id="PS50928">
    <property type="entry name" value="ABC_TM1"/>
    <property type="match status" value="1"/>
</dbReference>
<proteinExistence type="inferred from homology"/>
<evidence type="ECO:0000259" key="8">
    <source>
        <dbReference type="PROSITE" id="PS50928"/>
    </source>
</evidence>
<dbReference type="PANTHER" id="PTHR43744:SF12">
    <property type="entry name" value="ABC TRANSPORTER PERMEASE PROTEIN MG189-RELATED"/>
    <property type="match status" value="1"/>
</dbReference>
<dbReference type="SUPFAM" id="SSF161098">
    <property type="entry name" value="MetI-like"/>
    <property type="match status" value="1"/>
</dbReference>
<keyword evidence="2 7" id="KW-0813">Transport</keyword>
<name>A0A7W9LLU1_9ACTN</name>
<comment type="subcellular location">
    <subcellularLocation>
        <location evidence="1 7">Cell membrane</location>
        <topology evidence="1 7">Multi-pass membrane protein</topology>
    </subcellularLocation>
</comment>
<dbReference type="InterPro" id="IPR035906">
    <property type="entry name" value="MetI-like_sf"/>
</dbReference>
<comment type="similarity">
    <text evidence="7">Belongs to the binding-protein-dependent transport system permease family.</text>
</comment>
<comment type="caution">
    <text evidence="9">The sequence shown here is derived from an EMBL/GenBank/DDBJ whole genome shotgun (WGS) entry which is preliminary data.</text>
</comment>
<protein>
    <submittedName>
        <fullName evidence="9">Multiple sugar transport system permease protein</fullName>
    </submittedName>
</protein>
<dbReference type="GO" id="GO:0055085">
    <property type="term" value="P:transmembrane transport"/>
    <property type="evidence" value="ECO:0007669"/>
    <property type="project" value="InterPro"/>
</dbReference>
<feature type="transmembrane region" description="Helical" evidence="7">
    <location>
        <begin position="74"/>
        <end position="98"/>
    </location>
</feature>